<dbReference type="InterPro" id="IPR003593">
    <property type="entry name" value="AAA+_ATPase"/>
</dbReference>
<sequence>MMKNTPLLAVDSLSHYYRQHCALNPLSFQLQAGEVMGFLGPNGAGKSTTLQILAGVLSPHSGSVRIQGHDLFSQPKAARRCLGYLPDQPPLYPEMRVNAYLQFCAQLHELPRSRQKHAVKEVVSACGLEEKSHQLIATLSKGYQQRLGLAQAIIHQPPLILLDEPTIGLDPEQLQAVRQLIRQFGKHSGIILSSHILSEVEAVCDRVLILHQGTMRFDDTLSHLQQQIQGQQLILGLNQPPELKLLSAIPGIKKVTQQDALHWRVYCHDENQDLKALASKLADCAAQQQWGLFELRQERSSLEQAFLETIKHS</sequence>
<feature type="domain" description="ABC transporter" evidence="5">
    <location>
        <begin position="8"/>
        <end position="237"/>
    </location>
</feature>
<evidence type="ECO:0000256" key="2">
    <source>
        <dbReference type="ARBA" id="ARBA00022448"/>
    </source>
</evidence>
<dbReference type="InterPro" id="IPR003439">
    <property type="entry name" value="ABC_transporter-like_ATP-bd"/>
</dbReference>
<dbReference type="PANTHER" id="PTHR43335:SF4">
    <property type="entry name" value="ABC TRANSPORTER, ATP-BINDING PROTEIN"/>
    <property type="match status" value="1"/>
</dbReference>
<protein>
    <submittedName>
        <fullName evidence="6">Putative ABC transporter ATP-binding protein YxlF</fullName>
        <ecNumber evidence="6">3.6.3.-</ecNumber>
    </submittedName>
</protein>
<dbReference type="EC" id="3.6.3.-" evidence="6"/>
<reference evidence="6 8" key="1">
    <citation type="submission" date="2016-10" db="EMBL/GenBank/DDBJ databases">
        <authorList>
            <person name="de Groot N.N."/>
        </authorList>
    </citation>
    <scope>NUCLEOTIDE SEQUENCE [LARGE SCALE GENOMIC DNA]</scope>
    <source>
        <strain evidence="6">MBHS1</strain>
    </source>
</reference>
<dbReference type="SUPFAM" id="SSF52540">
    <property type="entry name" value="P-loop containing nucleoside triphosphate hydrolases"/>
    <property type="match status" value="1"/>
</dbReference>
<dbReference type="InterPro" id="IPR027417">
    <property type="entry name" value="P-loop_NTPase"/>
</dbReference>
<dbReference type="OrthoDB" id="5560252at2"/>
<evidence type="ECO:0000256" key="4">
    <source>
        <dbReference type="ARBA" id="ARBA00022840"/>
    </source>
</evidence>
<dbReference type="PANTHER" id="PTHR43335">
    <property type="entry name" value="ABC TRANSPORTER, ATP-BINDING PROTEIN"/>
    <property type="match status" value="1"/>
</dbReference>
<dbReference type="Gene3D" id="3.40.50.300">
    <property type="entry name" value="P-loop containing nucleotide triphosphate hydrolases"/>
    <property type="match status" value="1"/>
</dbReference>
<dbReference type="Pfam" id="PF00005">
    <property type="entry name" value="ABC_tran"/>
    <property type="match status" value="1"/>
</dbReference>
<dbReference type="RefSeq" id="WP_103922648.1">
    <property type="nucleotide sequence ID" value="NZ_FMSV02000558.1"/>
</dbReference>
<evidence type="ECO:0000313" key="8">
    <source>
        <dbReference type="Proteomes" id="UP000236724"/>
    </source>
</evidence>
<dbReference type="SMART" id="SM00382">
    <property type="entry name" value="AAA"/>
    <property type="match status" value="1"/>
</dbReference>
<keyword evidence="2" id="KW-0813">Transport</keyword>
<dbReference type="Proteomes" id="UP000236724">
    <property type="component" value="Unassembled WGS sequence"/>
</dbReference>
<dbReference type="PROSITE" id="PS50893">
    <property type="entry name" value="ABC_TRANSPORTER_2"/>
    <property type="match status" value="1"/>
</dbReference>
<dbReference type="GO" id="GO:0016887">
    <property type="term" value="F:ATP hydrolysis activity"/>
    <property type="evidence" value="ECO:0007669"/>
    <property type="project" value="InterPro"/>
</dbReference>
<evidence type="ECO:0000259" key="5">
    <source>
        <dbReference type="PROSITE" id="PS50893"/>
    </source>
</evidence>
<proteinExistence type="inferred from homology"/>
<evidence type="ECO:0000313" key="7">
    <source>
        <dbReference type="EMBL" id="SEH09298.1"/>
    </source>
</evidence>
<keyword evidence="6" id="KW-0378">Hydrolase</keyword>
<evidence type="ECO:0000313" key="6">
    <source>
        <dbReference type="EMBL" id="SEH09169.1"/>
    </source>
</evidence>
<dbReference type="GO" id="GO:0005524">
    <property type="term" value="F:ATP binding"/>
    <property type="evidence" value="ECO:0007669"/>
    <property type="project" value="UniProtKB-KW"/>
</dbReference>
<dbReference type="EMBL" id="FMSV02000559">
    <property type="protein sequence ID" value="SEH09298.1"/>
    <property type="molecule type" value="Genomic_DNA"/>
</dbReference>
<name>A0A1H6FIG5_9GAMM</name>
<dbReference type="AlphaFoldDB" id="A0A1H6FIG5"/>
<accession>A0A1H6FIG5</accession>
<gene>
    <name evidence="6" type="primary">yxlF_2</name>
    <name evidence="7" type="synonym">yxlF_3</name>
    <name evidence="6" type="ORF">MBHS_05063</name>
    <name evidence="7" type="ORF">MBHS_05193</name>
</gene>
<comment type="similarity">
    <text evidence="1">Belongs to the ABC transporter superfamily.</text>
</comment>
<keyword evidence="4 6" id="KW-0067">ATP-binding</keyword>
<keyword evidence="3" id="KW-0547">Nucleotide-binding</keyword>
<evidence type="ECO:0000256" key="1">
    <source>
        <dbReference type="ARBA" id="ARBA00005417"/>
    </source>
</evidence>
<organism evidence="6 8">
    <name type="scientific">Candidatus Venteria ishoeyi</name>
    <dbReference type="NCBI Taxonomy" id="1899563"/>
    <lineage>
        <taxon>Bacteria</taxon>
        <taxon>Pseudomonadati</taxon>
        <taxon>Pseudomonadota</taxon>
        <taxon>Gammaproteobacteria</taxon>
        <taxon>Thiotrichales</taxon>
        <taxon>Thiotrichaceae</taxon>
        <taxon>Venteria</taxon>
    </lineage>
</organism>
<dbReference type="EMBL" id="FMSV02000558">
    <property type="protein sequence ID" value="SEH09169.1"/>
    <property type="molecule type" value="Genomic_DNA"/>
</dbReference>
<keyword evidence="8" id="KW-1185">Reference proteome</keyword>
<evidence type="ECO:0000256" key="3">
    <source>
        <dbReference type="ARBA" id="ARBA00022741"/>
    </source>
</evidence>